<keyword evidence="1" id="KW-0812">Transmembrane</keyword>
<proteinExistence type="predicted"/>
<evidence type="ECO:0000313" key="2">
    <source>
        <dbReference type="EMBL" id="JAH89579.1"/>
    </source>
</evidence>
<organism evidence="2">
    <name type="scientific">Anguilla anguilla</name>
    <name type="common">European freshwater eel</name>
    <name type="synonym">Muraena anguilla</name>
    <dbReference type="NCBI Taxonomy" id="7936"/>
    <lineage>
        <taxon>Eukaryota</taxon>
        <taxon>Metazoa</taxon>
        <taxon>Chordata</taxon>
        <taxon>Craniata</taxon>
        <taxon>Vertebrata</taxon>
        <taxon>Euteleostomi</taxon>
        <taxon>Actinopterygii</taxon>
        <taxon>Neopterygii</taxon>
        <taxon>Teleostei</taxon>
        <taxon>Anguilliformes</taxon>
        <taxon>Anguillidae</taxon>
        <taxon>Anguilla</taxon>
    </lineage>
</organism>
<dbReference type="AlphaFoldDB" id="A0A0E9WGQ8"/>
<evidence type="ECO:0000256" key="1">
    <source>
        <dbReference type="SAM" id="Phobius"/>
    </source>
</evidence>
<reference evidence="2" key="2">
    <citation type="journal article" date="2015" name="Fish Shellfish Immunol.">
        <title>Early steps in the European eel (Anguilla anguilla)-Vibrio vulnificus interaction in the gills: Role of the RtxA13 toxin.</title>
        <authorList>
            <person name="Callol A."/>
            <person name="Pajuelo D."/>
            <person name="Ebbesson L."/>
            <person name="Teles M."/>
            <person name="MacKenzie S."/>
            <person name="Amaro C."/>
        </authorList>
    </citation>
    <scope>NUCLEOTIDE SEQUENCE</scope>
</reference>
<keyword evidence="1" id="KW-1133">Transmembrane helix</keyword>
<feature type="transmembrane region" description="Helical" evidence="1">
    <location>
        <begin position="20"/>
        <end position="43"/>
    </location>
</feature>
<name>A0A0E9WGQ8_ANGAN</name>
<dbReference type="EMBL" id="GBXM01018998">
    <property type="protein sequence ID" value="JAH89579.1"/>
    <property type="molecule type" value="Transcribed_RNA"/>
</dbReference>
<keyword evidence="1" id="KW-0472">Membrane</keyword>
<protein>
    <submittedName>
        <fullName evidence="2">Uncharacterized protein</fullName>
    </submittedName>
</protein>
<accession>A0A0E9WGQ8</accession>
<feature type="transmembrane region" description="Helical" evidence="1">
    <location>
        <begin position="50"/>
        <end position="71"/>
    </location>
</feature>
<reference evidence="2" key="1">
    <citation type="submission" date="2014-11" db="EMBL/GenBank/DDBJ databases">
        <authorList>
            <person name="Amaro Gonzalez C."/>
        </authorList>
    </citation>
    <scope>NUCLEOTIDE SEQUENCE</scope>
</reference>
<sequence length="72" mass="7920">MLNASVNIDFFVPVHKKEKISLKLISAMTNVYISVCVCLCMCVCMYVRMYVCTFGLFSTCFGCAATGSLSLV</sequence>